<evidence type="ECO:0000256" key="1">
    <source>
        <dbReference type="SAM" id="MobiDB-lite"/>
    </source>
</evidence>
<dbReference type="Proteomes" id="UP001497493">
    <property type="component" value="Chromosome"/>
</dbReference>
<evidence type="ECO:0000313" key="3">
    <source>
        <dbReference type="Proteomes" id="UP001497493"/>
    </source>
</evidence>
<protein>
    <submittedName>
        <fullName evidence="2">Uncharacterized protein</fullName>
    </submittedName>
</protein>
<name>A0ABM9NGJ4_9GAMM</name>
<keyword evidence="3" id="KW-1185">Reference proteome</keyword>
<organism evidence="2 3">
    <name type="scientific">Candidatus Methylocalor cossyra</name>
    <dbReference type="NCBI Taxonomy" id="3108543"/>
    <lineage>
        <taxon>Bacteria</taxon>
        <taxon>Pseudomonadati</taxon>
        <taxon>Pseudomonadota</taxon>
        <taxon>Gammaproteobacteria</taxon>
        <taxon>Methylococcales</taxon>
        <taxon>Methylococcaceae</taxon>
        <taxon>Candidatus Methylocalor</taxon>
    </lineage>
</organism>
<feature type="region of interest" description="Disordered" evidence="1">
    <location>
        <begin position="37"/>
        <end position="73"/>
    </location>
</feature>
<gene>
    <name evidence="2" type="ORF">MECH1_V1_0947</name>
</gene>
<reference evidence="2 3" key="1">
    <citation type="submission" date="2024-04" db="EMBL/GenBank/DDBJ databases">
        <authorList>
            <person name="Cremers G."/>
        </authorList>
    </citation>
    <scope>NUCLEOTIDE SEQUENCE [LARGE SCALE GENOMIC DNA]</scope>
    <source>
        <strain evidence="2">MeCH1-AG</strain>
    </source>
</reference>
<sequence length="73" mass="8174">MFPLTPPPSGVFFVDPRPIRDHLLPAHDPWKMMAVNHPRAADDARHPSHRDPLSQRLRHTGAGSDRPTGGFPH</sequence>
<accession>A0ABM9NGJ4</accession>
<feature type="compositionally biased region" description="Basic and acidic residues" evidence="1">
    <location>
        <begin position="39"/>
        <end position="53"/>
    </location>
</feature>
<dbReference type="EMBL" id="OZ026884">
    <property type="protein sequence ID" value="CAL1239723.1"/>
    <property type="molecule type" value="Genomic_DNA"/>
</dbReference>
<proteinExistence type="predicted"/>
<evidence type="ECO:0000313" key="2">
    <source>
        <dbReference type="EMBL" id="CAL1239723.1"/>
    </source>
</evidence>